<dbReference type="EMBL" id="JAUIZM010000010">
    <property type="protein sequence ID" value="KAK1360952.1"/>
    <property type="molecule type" value="Genomic_DNA"/>
</dbReference>
<evidence type="ECO:0000256" key="1">
    <source>
        <dbReference type="SAM" id="MobiDB-lite"/>
    </source>
</evidence>
<dbReference type="AlphaFoldDB" id="A0AAD8H4I0"/>
<name>A0AAD8H4I0_9APIA</name>
<gene>
    <name evidence="2" type="ORF">POM88_045426</name>
</gene>
<evidence type="ECO:0000313" key="3">
    <source>
        <dbReference type="Proteomes" id="UP001237642"/>
    </source>
</evidence>
<evidence type="ECO:0000313" key="2">
    <source>
        <dbReference type="EMBL" id="KAK1360952.1"/>
    </source>
</evidence>
<reference evidence="2" key="2">
    <citation type="submission" date="2023-05" db="EMBL/GenBank/DDBJ databases">
        <authorList>
            <person name="Schelkunov M.I."/>
        </authorList>
    </citation>
    <scope>NUCLEOTIDE SEQUENCE</scope>
    <source>
        <strain evidence="2">Hsosn_3</strain>
        <tissue evidence="2">Leaf</tissue>
    </source>
</reference>
<feature type="region of interest" description="Disordered" evidence="1">
    <location>
        <begin position="156"/>
        <end position="182"/>
    </location>
</feature>
<organism evidence="2 3">
    <name type="scientific">Heracleum sosnowskyi</name>
    <dbReference type="NCBI Taxonomy" id="360622"/>
    <lineage>
        <taxon>Eukaryota</taxon>
        <taxon>Viridiplantae</taxon>
        <taxon>Streptophyta</taxon>
        <taxon>Embryophyta</taxon>
        <taxon>Tracheophyta</taxon>
        <taxon>Spermatophyta</taxon>
        <taxon>Magnoliopsida</taxon>
        <taxon>eudicotyledons</taxon>
        <taxon>Gunneridae</taxon>
        <taxon>Pentapetalae</taxon>
        <taxon>asterids</taxon>
        <taxon>campanulids</taxon>
        <taxon>Apiales</taxon>
        <taxon>Apiaceae</taxon>
        <taxon>Apioideae</taxon>
        <taxon>apioid superclade</taxon>
        <taxon>Tordylieae</taxon>
        <taxon>Tordyliinae</taxon>
        <taxon>Heracleum</taxon>
    </lineage>
</organism>
<accession>A0AAD8H4I0</accession>
<comment type="caution">
    <text evidence="2">The sequence shown here is derived from an EMBL/GenBank/DDBJ whole genome shotgun (WGS) entry which is preliminary data.</text>
</comment>
<reference evidence="2" key="1">
    <citation type="submission" date="2023-02" db="EMBL/GenBank/DDBJ databases">
        <title>Genome of toxic invasive species Heracleum sosnowskyi carries increased number of genes despite the absence of recent whole-genome duplications.</title>
        <authorList>
            <person name="Schelkunov M."/>
            <person name="Shtratnikova V."/>
            <person name="Makarenko M."/>
            <person name="Klepikova A."/>
            <person name="Omelchenko D."/>
            <person name="Novikova G."/>
            <person name="Obukhova E."/>
            <person name="Bogdanov V."/>
            <person name="Penin A."/>
            <person name="Logacheva M."/>
        </authorList>
    </citation>
    <scope>NUCLEOTIDE SEQUENCE</scope>
    <source>
        <strain evidence="2">Hsosn_3</strain>
        <tissue evidence="2">Leaf</tissue>
    </source>
</reference>
<proteinExistence type="predicted"/>
<keyword evidence="3" id="KW-1185">Reference proteome</keyword>
<protein>
    <submittedName>
        <fullName evidence="2">Uncharacterized protein</fullName>
    </submittedName>
</protein>
<sequence>MGVHCDHSMWWDELACPPLEDYAFDFDTSFKSDDGMFDDLLLKIEEEDNKEIVKEYFEKDEKLDKMVVACMTNRPTPLSHDLLDLFPAKFNFGQNSGRKIDGKAFNHHKRKAKDELRLDGKVTHRSENHEKGKGLPNLDEAQIKAILGETKELVEKKRQEKKDGGSFCLRTNATKGHDKAGL</sequence>
<dbReference type="Proteomes" id="UP001237642">
    <property type="component" value="Unassembled WGS sequence"/>
</dbReference>